<dbReference type="Proteomes" id="UP000078542">
    <property type="component" value="Unassembled WGS sequence"/>
</dbReference>
<accession>A0A151IFL2</accession>
<keyword evidence="3" id="KW-1185">Reference proteome</keyword>
<dbReference type="SUPFAM" id="SSF57756">
    <property type="entry name" value="Retrovirus zinc finger-like domains"/>
    <property type="match status" value="1"/>
</dbReference>
<evidence type="ECO:0000313" key="2">
    <source>
        <dbReference type="EMBL" id="KYM99690.1"/>
    </source>
</evidence>
<evidence type="ECO:0008006" key="4">
    <source>
        <dbReference type="Google" id="ProtNLM"/>
    </source>
</evidence>
<reference evidence="2 3" key="1">
    <citation type="submission" date="2016-03" db="EMBL/GenBank/DDBJ databases">
        <title>Cyphomyrmex costatus WGS genome.</title>
        <authorList>
            <person name="Nygaard S."/>
            <person name="Hu H."/>
            <person name="Boomsma J."/>
            <person name="Zhang G."/>
        </authorList>
    </citation>
    <scope>NUCLEOTIDE SEQUENCE [LARGE SCALE GENOMIC DNA]</scope>
    <source>
        <strain evidence="2">MS0001</strain>
        <tissue evidence="2">Whole body</tissue>
    </source>
</reference>
<dbReference type="GO" id="GO:0008270">
    <property type="term" value="F:zinc ion binding"/>
    <property type="evidence" value="ECO:0007669"/>
    <property type="project" value="InterPro"/>
</dbReference>
<dbReference type="AlphaFoldDB" id="A0A151IFL2"/>
<feature type="region of interest" description="Disordered" evidence="1">
    <location>
        <begin position="265"/>
        <end position="293"/>
    </location>
</feature>
<dbReference type="EMBL" id="KQ977792">
    <property type="protein sequence ID" value="KYM99690.1"/>
    <property type="molecule type" value="Genomic_DNA"/>
</dbReference>
<evidence type="ECO:0000256" key="1">
    <source>
        <dbReference type="SAM" id="MobiDB-lite"/>
    </source>
</evidence>
<name>A0A151IFL2_9HYME</name>
<sequence>MPYLKSHIRDALDLVPKYDGYNIPVWQFSRACKRAKESIPSVDESQLVRMLRNKLSHHAYLAVEDETHLSVDKFLETLKKTFGPGRNSNYYRGQLTNAYKKPSEHILDYIGRIKDLRTAIIEGDQAIFDRPCTKVEISSIDSFTLDSFFEGLPREYRVELRAEGYSNFSDACSKVIEIHKRLERENSRYRGPDNSRNNSTVSQGTPHPTASVYSNPSQNLSSVNNHSAPPVGPNLAEQKLCNYCKKLGHLINECQKRLYNQTKYSTDKLDNDNKSASVQPSGNRPEASAAGTLRGPAIPCPAYLIDSALGLSTHSVQMTEAYPSSSSYPLILEAP</sequence>
<dbReference type="STRING" id="456900.A0A151IFL2"/>
<evidence type="ECO:0000313" key="3">
    <source>
        <dbReference type="Proteomes" id="UP000078542"/>
    </source>
</evidence>
<protein>
    <recommendedName>
        <fullName evidence="4">CCHC-type domain-containing protein</fullName>
    </recommendedName>
</protein>
<dbReference type="GO" id="GO:0003676">
    <property type="term" value="F:nucleic acid binding"/>
    <property type="evidence" value="ECO:0007669"/>
    <property type="project" value="InterPro"/>
</dbReference>
<proteinExistence type="predicted"/>
<feature type="compositionally biased region" description="Polar residues" evidence="1">
    <location>
        <begin position="194"/>
        <end position="227"/>
    </location>
</feature>
<dbReference type="InterPro" id="IPR036875">
    <property type="entry name" value="Znf_CCHC_sf"/>
</dbReference>
<gene>
    <name evidence="2" type="ORF">ALC62_09559</name>
</gene>
<organism evidence="2 3">
    <name type="scientific">Cyphomyrmex costatus</name>
    <dbReference type="NCBI Taxonomy" id="456900"/>
    <lineage>
        <taxon>Eukaryota</taxon>
        <taxon>Metazoa</taxon>
        <taxon>Ecdysozoa</taxon>
        <taxon>Arthropoda</taxon>
        <taxon>Hexapoda</taxon>
        <taxon>Insecta</taxon>
        <taxon>Pterygota</taxon>
        <taxon>Neoptera</taxon>
        <taxon>Endopterygota</taxon>
        <taxon>Hymenoptera</taxon>
        <taxon>Apocrita</taxon>
        <taxon>Aculeata</taxon>
        <taxon>Formicoidea</taxon>
        <taxon>Formicidae</taxon>
        <taxon>Myrmicinae</taxon>
        <taxon>Cyphomyrmex</taxon>
    </lineage>
</organism>
<feature type="region of interest" description="Disordered" evidence="1">
    <location>
        <begin position="186"/>
        <end position="231"/>
    </location>
</feature>